<dbReference type="PANTHER" id="PTHR43194:SF2">
    <property type="entry name" value="PEROXISOMAL MEMBRANE PROTEIN LPX1"/>
    <property type="match status" value="1"/>
</dbReference>
<dbReference type="Pfam" id="PF12697">
    <property type="entry name" value="Abhydrolase_6"/>
    <property type="match status" value="1"/>
</dbReference>
<dbReference type="RefSeq" id="WP_210885015.1">
    <property type="nucleotide sequence ID" value="NZ_JAGPYQ010000001.1"/>
</dbReference>
<dbReference type="Proteomes" id="UP000677413">
    <property type="component" value="Unassembled WGS sequence"/>
</dbReference>
<comment type="caution">
    <text evidence="2">The sequence shown here is derived from an EMBL/GenBank/DDBJ whole genome shotgun (WGS) entry which is preliminary data.</text>
</comment>
<dbReference type="AlphaFoldDB" id="A0A940XU90"/>
<dbReference type="PANTHER" id="PTHR43194">
    <property type="entry name" value="HYDROLASE ALPHA/BETA FOLD FAMILY"/>
    <property type="match status" value="1"/>
</dbReference>
<evidence type="ECO:0000313" key="3">
    <source>
        <dbReference type="Proteomes" id="UP000677413"/>
    </source>
</evidence>
<protein>
    <submittedName>
        <fullName evidence="2">Alpha/beta hydrolase</fullName>
    </submittedName>
</protein>
<dbReference type="InterPro" id="IPR029058">
    <property type="entry name" value="AB_hydrolase_fold"/>
</dbReference>
<dbReference type="Gene3D" id="3.40.50.1820">
    <property type="entry name" value="alpha/beta hydrolase"/>
    <property type="match status" value="1"/>
</dbReference>
<sequence>MSTGSSSDERQRPPAWFRGALAAAPRHGATMVDGARITYRTWGPAGRPGVILVHGAGAHAGWWDHLGPLLADAHRVVALDLSGHGDSDRRPTYSLDCWAAEVACVAGESGIVGPAVLVGHSLGGFVTLRAAELSAPAVAGVVAVDPPVRRVRPEDLVRRARRAAAVLRRYADHGEAAARWRPSPAQDVLPYVAAHVAHTSVRRFDDGWSWKFDPRTHRRPEVELDTWSTATRPVVLVRAEHGLLSAEMADLLRQRLGALAVTTDIAGAGHHIMLDRPLALVETVRRAMVAWHGPGASPCL</sequence>
<dbReference type="EMBL" id="JAGPYQ010000001">
    <property type="protein sequence ID" value="MBQ0850742.1"/>
    <property type="molecule type" value="Genomic_DNA"/>
</dbReference>
<feature type="domain" description="AB hydrolase-1" evidence="1">
    <location>
        <begin position="50"/>
        <end position="282"/>
    </location>
</feature>
<dbReference type="GO" id="GO:0016787">
    <property type="term" value="F:hydrolase activity"/>
    <property type="evidence" value="ECO:0007669"/>
    <property type="project" value="UniProtKB-KW"/>
</dbReference>
<name>A0A940XU90_9ACTN</name>
<dbReference type="SUPFAM" id="SSF53474">
    <property type="entry name" value="alpha/beta-Hydrolases"/>
    <property type="match status" value="1"/>
</dbReference>
<organism evidence="2 3">
    <name type="scientific">Streptomyces liliiviolaceus</name>
    <dbReference type="NCBI Taxonomy" id="2823109"/>
    <lineage>
        <taxon>Bacteria</taxon>
        <taxon>Bacillati</taxon>
        <taxon>Actinomycetota</taxon>
        <taxon>Actinomycetes</taxon>
        <taxon>Kitasatosporales</taxon>
        <taxon>Streptomycetaceae</taxon>
        <taxon>Streptomyces</taxon>
    </lineage>
</organism>
<dbReference type="InterPro" id="IPR050228">
    <property type="entry name" value="Carboxylesterase_BioH"/>
</dbReference>
<reference evidence="2 3" key="1">
    <citation type="submission" date="2021-04" db="EMBL/GenBank/DDBJ databases">
        <authorList>
            <person name="Tang X."/>
            <person name="Zhou X."/>
            <person name="Chen X."/>
            <person name="Cernava T."/>
            <person name="Zhang C."/>
        </authorList>
    </citation>
    <scope>NUCLEOTIDE SEQUENCE [LARGE SCALE GENOMIC DNA]</scope>
    <source>
        <strain evidence="2 3">BH-SS-21</strain>
    </source>
</reference>
<proteinExistence type="predicted"/>
<evidence type="ECO:0000259" key="1">
    <source>
        <dbReference type="Pfam" id="PF12697"/>
    </source>
</evidence>
<evidence type="ECO:0000313" key="2">
    <source>
        <dbReference type="EMBL" id="MBQ0850742.1"/>
    </source>
</evidence>
<accession>A0A940XU90</accession>
<keyword evidence="3" id="KW-1185">Reference proteome</keyword>
<dbReference type="InterPro" id="IPR000073">
    <property type="entry name" value="AB_hydrolase_1"/>
</dbReference>
<dbReference type="PRINTS" id="PR00111">
    <property type="entry name" value="ABHYDROLASE"/>
</dbReference>
<keyword evidence="2" id="KW-0378">Hydrolase</keyword>
<gene>
    <name evidence="2" type="ORF">J8N05_21505</name>
</gene>